<dbReference type="AlphaFoldDB" id="A0A8E1US19"/>
<evidence type="ECO:0000259" key="1">
    <source>
        <dbReference type="Pfam" id="PF08305"/>
    </source>
</evidence>
<dbReference type="Gene3D" id="2.60.120.1060">
    <property type="entry name" value="NPCBM/NEW2 domain"/>
    <property type="match status" value="1"/>
</dbReference>
<feature type="domain" description="Glycosyl hydrolase family 98 putative carbohydrate-binding module" evidence="1">
    <location>
        <begin position="136"/>
        <end position="274"/>
    </location>
</feature>
<proteinExistence type="predicted"/>
<dbReference type="InterPro" id="IPR013222">
    <property type="entry name" value="Glyco_hyd_98_carb-bd"/>
</dbReference>
<dbReference type="Pfam" id="PF08305">
    <property type="entry name" value="NPCBM"/>
    <property type="match status" value="1"/>
</dbReference>
<reference evidence="2 3" key="1">
    <citation type="submission" date="2015-06" db="EMBL/GenBank/DDBJ databases">
        <title>Prevotella sp. 109, sp. nov., a novel member of the family Prevotellaceae isolated from human faeces.</title>
        <authorList>
            <person name="Shkoporov A.N."/>
            <person name="Chaplin A.V."/>
            <person name="Kafarskaia L.I."/>
            <person name="Efimov B.A."/>
        </authorList>
    </citation>
    <scope>NUCLEOTIDE SEQUENCE [LARGE SCALE GENOMIC DNA]</scope>
    <source>
        <strain evidence="2 3">109</strain>
    </source>
</reference>
<protein>
    <recommendedName>
        <fullName evidence="1">Glycosyl hydrolase family 98 putative carbohydrate-binding module domain-containing protein</fullName>
    </recommendedName>
</protein>
<dbReference type="InterPro" id="IPR038637">
    <property type="entry name" value="NPCBM_sf"/>
</dbReference>
<dbReference type="SUPFAM" id="SSF49785">
    <property type="entry name" value="Galactose-binding domain-like"/>
    <property type="match status" value="1"/>
</dbReference>
<dbReference type="Proteomes" id="UP000036951">
    <property type="component" value="Unassembled WGS sequence"/>
</dbReference>
<comment type="caution">
    <text evidence="2">The sequence shown here is derived from an EMBL/GenBank/DDBJ whole genome shotgun (WGS) entry which is preliminary data.</text>
</comment>
<evidence type="ECO:0000313" key="3">
    <source>
        <dbReference type="Proteomes" id="UP000036951"/>
    </source>
</evidence>
<gene>
    <name evidence="2" type="ORF">ACU52_06745</name>
</gene>
<sequence length="662" mass="73344">MKARYIIVSILSWLGLSVQAQSLELKGIVASPDGGLSGRMILVKADGGSAGFNNLELVCFSLRDASYTTSQEGYKHLVDDYYLLPIPSLNRNFDVPLLDTADSYAYRVRLILPDGNKIISEIIEDNGVERFQWIGQDVKWNAATTGFGNVVFDKGVEGQMPLKVDDIGFNKSFSAHARGSFTFNFAADSPYSRLFTYYGVQQDRTAGRVNFVLNVNGADKESNIMYAKNNTSNKPADYSGPYLRKYDVPIEGETTILLKGEIVSGDNSGAHMNYPMGRLYLKHGDYKPQEATWPETDILAYNKPFTHTLDAGFTSGGTGLYYITAGSEYATIEGNVLNVHTIPVDKSAYIEVTAVQPGTDEYLTSPITKCRFYVRNNKTVAKDGKLVLNDGDEIDQLTVYADPESRGQVVVDKGFVTVKKLILKYTFKPGEWNFISFPANVSLSKISDLNSLGYSLNDSKKAFYICEYSTRSRAEQPGKTAWVKMQTDNVVKNKGYIMGVARSADNPDNKPVEVTFVFENTTLGMDASNNGSLNVELNMMQVEPGTEIPVYVRPDGVKGAPLRVMVRFSPKDITELPVNYANALEEARVTFNPNNSGIRLTLPTQDPAKVVIFDSKERVVKAVKYIAPYLIDVTDMKPGKYQLYIQYGNATATKPFEIGENK</sequence>
<dbReference type="OrthoDB" id="1113525at2"/>
<dbReference type="InterPro" id="IPR008979">
    <property type="entry name" value="Galactose-bd-like_sf"/>
</dbReference>
<evidence type="ECO:0000313" key="2">
    <source>
        <dbReference type="EMBL" id="KOO68693.1"/>
    </source>
</evidence>
<name>A0A8E1US19_9BACT</name>
<dbReference type="RefSeq" id="WP_053398236.1">
    <property type="nucleotide sequence ID" value="NZ_LFQU01000010.1"/>
</dbReference>
<organism evidence="2 3">
    <name type="scientific">Xylanibacter rarus</name>
    <dbReference type="NCBI Taxonomy" id="1676614"/>
    <lineage>
        <taxon>Bacteria</taxon>
        <taxon>Pseudomonadati</taxon>
        <taxon>Bacteroidota</taxon>
        <taxon>Bacteroidia</taxon>
        <taxon>Bacteroidales</taxon>
        <taxon>Prevotellaceae</taxon>
        <taxon>Xylanibacter</taxon>
    </lineage>
</organism>
<keyword evidence="3" id="KW-1185">Reference proteome</keyword>
<dbReference type="EMBL" id="LFQU01000010">
    <property type="protein sequence ID" value="KOO68693.1"/>
    <property type="molecule type" value="Genomic_DNA"/>
</dbReference>
<accession>A0A8E1US19</accession>